<evidence type="ECO:0000313" key="2">
    <source>
        <dbReference type="Proteomes" id="UP000250189"/>
    </source>
</evidence>
<dbReference type="Proteomes" id="UP000250189">
    <property type="component" value="Chromosome"/>
</dbReference>
<keyword evidence="2" id="KW-1185">Reference proteome</keyword>
<protein>
    <submittedName>
        <fullName evidence="1">Uncharacterized protein</fullName>
    </submittedName>
</protein>
<evidence type="ECO:0000313" key="1">
    <source>
        <dbReference type="EMBL" id="ASJ17118.1"/>
    </source>
</evidence>
<dbReference type="AlphaFoldDB" id="A0A2Z2N4Q4"/>
<organism evidence="1 2">
    <name type="scientific">Thermococcus chitonophagus</name>
    <dbReference type="NCBI Taxonomy" id="54262"/>
    <lineage>
        <taxon>Archaea</taxon>
        <taxon>Methanobacteriati</taxon>
        <taxon>Methanobacteriota</taxon>
        <taxon>Thermococci</taxon>
        <taxon>Thermococcales</taxon>
        <taxon>Thermococcaceae</taxon>
        <taxon>Thermococcus</taxon>
    </lineage>
</organism>
<gene>
    <name evidence="1" type="ORF">A3L04_08565</name>
</gene>
<dbReference type="GeneID" id="33322628"/>
<dbReference type="EMBL" id="CP015193">
    <property type="protein sequence ID" value="ASJ17118.1"/>
    <property type="molecule type" value="Genomic_DNA"/>
</dbReference>
<accession>A0A2Z2N4Q4</accession>
<reference evidence="1 2" key="1">
    <citation type="submission" date="2016-04" db="EMBL/GenBank/DDBJ databases">
        <title>Complete genome sequence of Thermococcus chitonophagus type strain GC74.</title>
        <authorList>
            <person name="Oger P.M."/>
        </authorList>
    </citation>
    <scope>NUCLEOTIDE SEQUENCE [LARGE SCALE GENOMIC DNA]</scope>
    <source>
        <strain evidence="1 2">GC74</strain>
    </source>
</reference>
<name>A0A2Z2N4Q4_9EURY</name>
<dbReference type="OrthoDB" id="377586at2157"/>
<proteinExistence type="predicted"/>
<dbReference type="RefSeq" id="WP_068577231.1">
    <property type="nucleotide sequence ID" value="NZ_CP015193.1"/>
</dbReference>
<sequence>MKKDETKVIRLTEDAYNALSRLRKKIVEHGQRSYSYSDIVLTATLLLDNAVERNIANVMDIVTIAKGLRLQKLRGELPKSTDVSEELKKHFPNSVDQFTTPVSKIISSIIKQLIENGYPDAASYVLFLHKDKLSPEEFVRLSVKTLEAQVQMKIREKEQSRE</sequence>